<proteinExistence type="predicted"/>
<name>A0ABQ5V0M8_9PROT</name>
<dbReference type="RefSeq" id="WP_284370858.1">
    <property type="nucleotide sequence ID" value="NZ_BSNJ01000002.1"/>
</dbReference>
<comment type="caution">
    <text evidence="1">The sequence shown here is derived from an EMBL/GenBank/DDBJ whole genome shotgun (WGS) entry which is preliminary data.</text>
</comment>
<sequence>MDFKFENIAMPAIKSGRKEAPETTKFKEAISSLSVGGPAITASPDPKSPLKNLRTSALLRKRMAACALGVGGKGAFAIRTLDDGRVGVWRVKEDPSA</sequence>
<reference evidence="1" key="1">
    <citation type="journal article" date="2014" name="Int. J. Syst. Evol. Microbiol.">
        <title>Complete genome of a new Firmicutes species belonging to the dominant human colonic microbiota ('Ruminococcus bicirculans') reveals two chromosomes and a selective capacity to utilize plant glucans.</title>
        <authorList>
            <consortium name="NISC Comparative Sequencing Program"/>
            <person name="Wegmann U."/>
            <person name="Louis P."/>
            <person name="Goesmann A."/>
            <person name="Henrissat B."/>
            <person name="Duncan S.H."/>
            <person name="Flint H.J."/>
        </authorList>
    </citation>
    <scope>NUCLEOTIDE SEQUENCE</scope>
    <source>
        <strain evidence="1">NBRC 108216</strain>
    </source>
</reference>
<accession>A0ABQ5V0M8</accession>
<evidence type="ECO:0000313" key="2">
    <source>
        <dbReference type="Proteomes" id="UP001161390"/>
    </source>
</evidence>
<dbReference type="EMBL" id="BSNJ01000002">
    <property type="protein sequence ID" value="GLQ20363.1"/>
    <property type="molecule type" value="Genomic_DNA"/>
</dbReference>
<dbReference type="Proteomes" id="UP001161390">
    <property type="component" value="Unassembled WGS sequence"/>
</dbReference>
<protein>
    <submittedName>
        <fullName evidence="1">Uncharacterized protein</fullName>
    </submittedName>
</protein>
<organism evidence="1 2">
    <name type="scientific">Algimonas porphyrae</name>
    <dbReference type="NCBI Taxonomy" id="1128113"/>
    <lineage>
        <taxon>Bacteria</taxon>
        <taxon>Pseudomonadati</taxon>
        <taxon>Pseudomonadota</taxon>
        <taxon>Alphaproteobacteria</taxon>
        <taxon>Maricaulales</taxon>
        <taxon>Robiginitomaculaceae</taxon>
        <taxon>Algimonas</taxon>
    </lineage>
</organism>
<keyword evidence="2" id="KW-1185">Reference proteome</keyword>
<gene>
    <name evidence="1" type="ORF">GCM10007854_13180</name>
</gene>
<evidence type="ECO:0000313" key="1">
    <source>
        <dbReference type="EMBL" id="GLQ20363.1"/>
    </source>
</evidence>
<reference evidence="1" key="2">
    <citation type="submission" date="2023-01" db="EMBL/GenBank/DDBJ databases">
        <title>Draft genome sequence of Algimonas porphyrae strain NBRC 108216.</title>
        <authorList>
            <person name="Sun Q."/>
            <person name="Mori K."/>
        </authorList>
    </citation>
    <scope>NUCLEOTIDE SEQUENCE</scope>
    <source>
        <strain evidence="1">NBRC 108216</strain>
    </source>
</reference>